<feature type="non-terminal residue" evidence="1">
    <location>
        <position position="1"/>
    </location>
</feature>
<organism evidence="1 2">
    <name type="scientific">Paxillus rubicundulus Ve08.2h10</name>
    <dbReference type="NCBI Taxonomy" id="930991"/>
    <lineage>
        <taxon>Eukaryota</taxon>
        <taxon>Fungi</taxon>
        <taxon>Dikarya</taxon>
        <taxon>Basidiomycota</taxon>
        <taxon>Agaricomycotina</taxon>
        <taxon>Agaricomycetes</taxon>
        <taxon>Agaricomycetidae</taxon>
        <taxon>Boletales</taxon>
        <taxon>Paxilineae</taxon>
        <taxon>Paxillaceae</taxon>
        <taxon>Paxillus</taxon>
    </lineage>
</organism>
<dbReference type="InParanoid" id="A0A0D0D952"/>
<dbReference type="Proteomes" id="UP000054538">
    <property type="component" value="Unassembled WGS sequence"/>
</dbReference>
<accession>A0A0D0D952</accession>
<evidence type="ECO:0000313" key="2">
    <source>
        <dbReference type="Proteomes" id="UP000054538"/>
    </source>
</evidence>
<evidence type="ECO:0000313" key="1">
    <source>
        <dbReference type="EMBL" id="KIK80296.1"/>
    </source>
</evidence>
<sequence length="152" mass="16994">ICRTPTLVSNSVIDFKSVVPATDTWTGIILKGDQYEFNETVWGKTTRRYLEPIEALSDEQFKLIIEETQKYVKGKGKCVATMSSADSANKDDGGSTTFFPFVDHKLCCLISCMFIDSVLEFKSGHRDCSKGHLHHSSIHLENLLLSLSLDCI</sequence>
<reference evidence="1 2" key="1">
    <citation type="submission" date="2014-04" db="EMBL/GenBank/DDBJ databases">
        <authorList>
            <consortium name="DOE Joint Genome Institute"/>
            <person name="Kuo A."/>
            <person name="Kohler A."/>
            <person name="Jargeat P."/>
            <person name="Nagy L.G."/>
            <person name="Floudas D."/>
            <person name="Copeland A."/>
            <person name="Barry K.W."/>
            <person name="Cichocki N."/>
            <person name="Veneault-Fourrey C."/>
            <person name="LaButti K."/>
            <person name="Lindquist E.A."/>
            <person name="Lipzen A."/>
            <person name="Lundell T."/>
            <person name="Morin E."/>
            <person name="Murat C."/>
            <person name="Sun H."/>
            <person name="Tunlid A."/>
            <person name="Henrissat B."/>
            <person name="Grigoriev I.V."/>
            <person name="Hibbett D.S."/>
            <person name="Martin F."/>
            <person name="Nordberg H.P."/>
            <person name="Cantor M.N."/>
            <person name="Hua S.X."/>
        </authorList>
    </citation>
    <scope>NUCLEOTIDE SEQUENCE [LARGE SCALE GENOMIC DNA]</scope>
    <source>
        <strain evidence="1 2">Ve08.2h10</strain>
    </source>
</reference>
<keyword evidence="2" id="KW-1185">Reference proteome</keyword>
<reference evidence="2" key="2">
    <citation type="submission" date="2015-01" db="EMBL/GenBank/DDBJ databases">
        <title>Evolutionary Origins and Diversification of the Mycorrhizal Mutualists.</title>
        <authorList>
            <consortium name="DOE Joint Genome Institute"/>
            <consortium name="Mycorrhizal Genomics Consortium"/>
            <person name="Kohler A."/>
            <person name="Kuo A."/>
            <person name="Nagy L.G."/>
            <person name="Floudas D."/>
            <person name="Copeland A."/>
            <person name="Barry K.W."/>
            <person name="Cichocki N."/>
            <person name="Veneault-Fourrey C."/>
            <person name="LaButti K."/>
            <person name="Lindquist E.A."/>
            <person name="Lipzen A."/>
            <person name="Lundell T."/>
            <person name="Morin E."/>
            <person name="Murat C."/>
            <person name="Riley R."/>
            <person name="Ohm R."/>
            <person name="Sun H."/>
            <person name="Tunlid A."/>
            <person name="Henrissat B."/>
            <person name="Grigoriev I.V."/>
            <person name="Hibbett D.S."/>
            <person name="Martin F."/>
        </authorList>
    </citation>
    <scope>NUCLEOTIDE SEQUENCE [LARGE SCALE GENOMIC DNA]</scope>
    <source>
        <strain evidence="2">Ve08.2h10</strain>
    </source>
</reference>
<proteinExistence type="predicted"/>
<dbReference type="EMBL" id="KN826050">
    <property type="protein sequence ID" value="KIK80296.1"/>
    <property type="molecule type" value="Genomic_DNA"/>
</dbReference>
<name>A0A0D0D952_9AGAM</name>
<dbReference type="AlphaFoldDB" id="A0A0D0D952"/>
<gene>
    <name evidence="1" type="ORF">PAXRUDRAFT_159024</name>
</gene>
<dbReference type="HOGENOM" id="CLU_1726686_0_0_1"/>
<protein>
    <submittedName>
        <fullName evidence="1">Uncharacterized protein</fullName>
    </submittedName>
</protein>